<gene>
    <name evidence="3" type="primary">LOC111110645</name>
</gene>
<feature type="region of interest" description="Disordered" evidence="1">
    <location>
        <begin position="566"/>
        <end position="601"/>
    </location>
</feature>
<feature type="region of interest" description="Disordered" evidence="1">
    <location>
        <begin position="305"/>
        <end position="326"/>
    </location>
</feature>
<evidence type="ECO:0000313" key="3">
    <source>
        <dbReference type="RefSeq" id="XP_022302945.1"/>
    </source>
</evidence>
<dbReference type="Proteomes" id="UP000694844">
    <property type="component" value="Chromosome 8"/>
</dbReference>
<dbReference type="AlphaFoldDB" id="A0A8B8BHU7"/>
<organism evidence="2 3">
    <name type="scientific">Crassostrea virginica</name>
    <name type="common">Eastern oyster</name>
    <dbReference type="NCBI Taxonomy" id="6565"/>
    <lineage>
        <taxon>Eukaryota</taxon>
        <taxon>Metazoa</taxon>
        <taxon>Spiralia</taxon>
        <taxon>Lophotrochozoa</taxon>
        <taxon>Mollusca</taxon>
        <taxon>Bivalvia</taxon>
        <taxon>Autobranchia</taxon>
        <taxon>Pteriomorphia</taxon>
        <taxon>Ostreida</taxon>
        <taxon>Ostreoidea</taxon>
        <taxon>Ostreidae</taxon>
        <taxon>Crassostrea</taxon>
    </lineage>
</organism>
<feature type="compositionally biased region" description="Basic residues" evidence="1">
    <location>
        <begin position="672"/>
        <end position="681"/>
    </location>
</feature>
<feature type="region of interest" description="Disordered" evidence="1">
    <location>
        <begin position="143"/>
        <end position="170"/>
    </location>
</feature>
<dbReference type="RefSeq" id="XP_022302945.1">
    <property type="nucleotide sequence ID" value="XM_022447237.1"/>
</dbReference>
<feature type="compositionally biased region" description="Polar residues" evidence="1">
    <location>
        <begin position="572"/>
        <end position="587"/>
    </location>
</feature>
<evidence type="ECO:0000256" key="1">
    <source>
        <dbReference type="SAM" id="MobiDB-lite"/>
    </source>
</evidence>
<accession>A0A8B8BHU7</accession>
<dbReference type="KEGG" id="cvn:111110645"/>
<dbReference type="GeneID" id="111110645"/>
<evidence type="ECO:0000313" key="2">
    <source>
        <dbReference type="Proteomes" id="UP000694844"/>
    </source>
</evidence>
<name>A0A8B8BHU7_CRAVI</name>
<keyword evidence="2" id="KW-1185">Reference proteome</keyword>
<feature type="region of interest" description="Disordered" evidence="1">
    <location>
        <begin position="612"/>
        <end position="631"/>
    </location>
</feature>
<sequence>MTINVTNKCVWRYHCERLLIYPFELINSSHFVSFFRPANKMESLATFFVLLLSLWTHTVDSAHSHFVTPDQKSGMLGSLSSPAFANAASPQRVAVVDNGLLSPQRTLASLSSLSGFESVIDNGPQISEQSSAHAQNQIQEQYFNHQQHQQQQQQLQQQRQQNQQQQELGQQVIKDSYQETQNQRLANMKNNEMYRHVAINNNAEPAQTENKIIVQGIQTEGLKNTPTRKNSLSDQIDLTKQERAFTIDQPTVKKAVSRQKIKKGEAKISTVEKTSKKATKNFNSKSVIFRSGDTVFRPGQKSASYRFTGTSFTRPKPTPEPPVTKPDIKTTQMMEELTTTFKNSILGGYFTTESPVTMWKQSIETGLYETTKGFSVPIKLNTVPPTKPPKNNKYSFVNPTDGAVIGGHIVTEEKPVADIIVNHHKTSVSDRNKMFDRLHYQNANWNQNQRQHSSHHNKLSSSLSNAKIPQNYMGQQPSFASTVKPTKTAPESAHVVSESKTVSDIIIGGSQQGSLSMNTEPILSKSGKHIHANSQRNFHQRMPEVNMQPPKEEPIREIVDFKNNGMGLGMGSLSNPRNMETKSNNWNEKPAAPQNMHGRWIGGNHAEHQMLTPSHQSQSHHPHPTSYLQNPQPIEMQNTNIAHHPNAMHAPQNRDALQHGHSQFLKNDYSQRKRRQRKNHKSLGQGQSQIQTDSNFNPTKHSSVGNQHKHHRPATTKQNNVQHRHGIQNTRSHSQGNVSPNHTLNGRLTNPQQENQQRHVVSRQQNTQRSEQPNQPYANAMSNPNAQPIEPIIVQNNEHVVQSEPINQQQKYIPQHNQQNVEPMNQNGYVLLNNNQLGNPQAQNQMPRTENVPYNLVNNPPYPAEYFHKTIEYIPEPGSVRSVQKLSHNMNKAPSNIDNSFPSGQRWKSKETNGMINPGYQHDAMSKPTQNMLQVDIGNTMFTPQGQQIVQSNSINEVSPKLNPTNYMDASFNMPKEIINNPNIQMLNVENPRHSQFSIPKTNILYIKPINGLSPDIVQISELESNIPIIEIPISYNYIETTTVPVLNHQQNLHTTSSLAAKTAAPQKGFTKAPEVFSGSSKSTCTYEVNPFNQNEYAMSKTEARAGRFQSKCPAGLHFRVDRCRCDWPVQETTSSLGLKSCHHVANPGNKGQYANTYQDAQMGKYNQCPNNLHFNEKTCACDWPIH</sequence>
<proteinExistence type="predicted"/>
<feature type="region of interest" description="Disordered" evidence="1">
    <location>
        <begin position="669"/>
        <end position="785"/>
    </location>
</feature>
<feature type="compositionally biased region" description="Polar residues" evidence="1">
    <location>
        <begin position="682"/>
        <end position="706"/>
    </location>
</feature>
<protein>
    <submittedName>
        <fullName evidence="3">Uncharacterized protein</fullName>
    </submittedName>
</protein>
<dbReference type="OrthoDB" id="6156910at2759"/>
<reference evidence="3" key="1">
    <citation type="submission" date="2025-08" db="UniProtKB">
        <authorList>
            <consortium name="RefSeq"/>
        </authorList>
    </citation>
    <scope>IDENTIFICATION</scope>
    <source>
        <tissue evidence="3">Whole sample</tissue>
    </source>
</reference>
<feature type="compositionally biased region" description="Polar residues" evidence="1">
    <location>
        <begin position="715"/>
        <end position="785"/>
    </location>
</feature>